<dbReference type="EMBL" id="JAFNEN010000027">
    <property type="protein sequence ID" value="KAG8199387.1"/>
    <property type="molecule type" value="Genomic_DNA"/>
</dbReference>
<name>A0AAV6VRU5_9ARAC</name>
<feature type="region of interest" description="Disordered" evidence="1">
    <location>
        <begin position="122"/>
        <end position="145"/>
    </location>
</feature>
<comment type="caution">
    <text evidence="2">The sequence shown here is derived from an EMBL/GenBank/DDBJ whole genome shotgun (WGS) entry which is preliminary data.</text>
</comment>
<proteinExistence type="predicted"/>
<protein>
    <submittedName>
        <fullName evidence="2">Uncharacterized protein</fullName>
    </submittedName>
</protein>
<gene>
    <name evidence="2" type="ORF">JTE90_000256</name>
</gene>
<evidence type="ECO:0000256" key="1">
    <source>
        <dbReference type="SAM" id="MobiDB-lite"/>
    </source>
</evidence>
<evidence type="ECO:0000313" key="3">
    <source>
        <dbReference type="Proteomes" id="UP000827092"/>
    </source>
</evidence>
<accession>A0AAV6VRU5</accession>
<evidence type="ECO:0000313" key="2">
    <source>
        <dbReference type="EMBL" id="KAG8199387.1"/>
    </source>
</evidence>
<dbReference type="AlphaFoldDB" id="A0AAV6VRU5"/>
<reference evidence="2 3" key="1">
    <citation type="journal article" date="2022" name="Nat. Ecol. Evol.">
        <title>A masculinizing supergene underlies an exaggerated male reproductive morph in a spider.</title>
        <authorList>
            <person name="Hendrickx F."/>
            <person name="De Corte Z."/>
            <person name="Sonet G."/>
            <person name="Van Belleghem S.M."/>
            <person name="Kostlbacher S."/>
            <person name="Vangestel C."/>
        </authorList>
    </citation>
    <scope>NUCLEOTIDE SEQUENCE [LARGE SCALE GENOMIC DNA]</scope>
    <source>
        <strain evidence="2">W744_W776</strain>
    </source>
</reference>
<organism evidence="2 3">
    <name type="scientific">Oedothorax gibbosus</name>
    <dbReference type="NCBI Taxonomy" id="931172"/>
    <lineage>
        <taxon>Eukaryota</taxon>
        <taxon>Metazoa</taxon>
        <taxon>Ecdysozoa</taxon>
        <taxon>Arthropoda</taxon>
        <taxon>Chelicerata</taxon>
        <taxon>Arachnida</taxon>
        <taxon>Araneae</taxon>
        <taxon>Araneomorphae</taxon>
        <taxon>Entelegynae</taxon>
        <taxon>Araneoidea</taxon>
        <taxon>Linyphiidae</taxon>
        <taxon>Erigoninae</taxon>
        <taxon>Oedothorax</taxon>
    </lineage>
</organism>
<sequence>MPNVTKHNSFPLSSLGLLNLVPFDSKNPFSQVDFYALGPLTHSTIGLVSKGFRSHKEGLLKNARTMLYRSGWLPACDCLVTRYPIKTYLTSTKLHVSNPKHPPTSTNPSPIQLRVASNYLQVQKKSKEKKNQKTPNDPYHKKGCQTIMKRYEE</sequence>
<dbReference type="Proteomes" id="UP000827092">
    <property type="component" value="Unassembled WGS sequence"/>
</dbReference>
<keyword evidence="3" id="KW-1185">Reference proteome</keyword>